<evidence type="ECO:0000313" key="1">
    <source>
        <dbReference type="EMBL" id="MFC0317182.1"/>
    </source>
</evidence>
<keyword evidence="2" id="KW-1185">Reference proteome</keyword>
<proteinExistence type="predicted"/>
<reference evidence="1 2" key="1">
    <citation type="submission" date="2024-09" db="EMBL/GenBank/DDBJ databases">
        <authorList>
            <person name="Sun Q."/>
            <person name="Mori K."/>
        </authorList>
    </citation>
    <scope>NUCLEOTIDE SEQUENCE [LARGE SCALE GENOMIC DNA]</scope>
    <source>
        <strain evidence="1 2">CCM 7765</strain>
    </source>
</reference>
<organism evidence="1 2">
    <name type="scientific">Olivibacter oleidegradans</name>
    <dbReference type="NCBI Taxonomy" id="760123"/>
    <lineage>
        <taxon>Bacteria</taxon>
        <taxon>Pseudomonadati</taxon>
        <taxon>Bacteroidota</taxon>
        <taxon>Sphingobacteriia</taxon>
        <taxon>Sphingobacteriales</taxon>
        <taxon>Sphingobacteriaceae</taxon>
        <taxon>Olivibacter</taxon>
    </lineage>
</organism>
<accession>A0ABV6HEZ0</accession>
<protein>
    <recommendedName>
        <fullName evidence="3">Secreted protein</fullName>
    </recommendedName>
</protein>
<dbReference type="EMBL" id="JBHLWO010000001">
    <property type="protein sequence ID" value="MFC0317182.1"/>
    <property type="molecule type" value="Genomic_DNA"/>
</dbReference>
<name>A0ABV6HEZ0_9SPHI</name>
<comment type="caution">
    <text evidence="1">The sequence shown here is derived from an EMBL/GenBank/DDBJ whole genome shotgun (WGS) entry which is preliminary data.</text>
</comment>
<evidence type="ECO:0008006" key="3">
    <source>
        <dbReference type="Google" id="ProtNLM"/>
    </source>
</evidence>
<evidence type="ECO:0000313" key="2">
    <source>
        <dbReference type="Proteomes" id="UP001589774"/>
    </source>
</evidence>
<sequence length="91" mass="10278">MAKHHWRVLEPFHFLNPLGYCHMSRGANALLLVASVSFKAVYPTLGAQWLPAKALRSAEISPRKFAACRLKHHHRSKVPSDESLVTFCGRK</sequence>
<gene>
    <name evidence="1" type="ORF">ACFFI0_02630</name>
</gene>
<dbReference type="Proteomes" id="UP001589774">
    <property type="component" value="Unassembled WGS sequence"/>
</dbReference>
<dbReference type="RefSeq" id="WP_130854792.1">
    <property type="nucleotide sequence ID" value="NZ_JBHLWO010000001.1"/>
</dbReference>